<accession>A0A0C3DHR6</accession>
<dbReference type="OrthoDB" id="3262259at2759"/>
<evidence type="ECO:0000313" key="1">
    <source>
        <dbReference type="EMBL" id="KIM60240.1"/>
    </source>
</evidence>
<sequence length="186" mass="20695">FSFQISMDEQVDIYIPPTVFLMLWNLPDGAYGISYDISTRKTEDNLPHGWHSCYMITAATYRELAKELGSRDYDQLQYSDWINEDTTAADAYITMVSLMSINPPGKLQSTLKGIKVHYLAHPRGLDGSDAMRLGGAYSLHLRGPTPAGLVPGNVAAVAPQVPLQPLPRFTKASERALNVNNWRIQP</sequence>
<evidence type="ECO:0000313" key="2">
    <source>
        <dbReference type="Proteomes" id="UP000053989"/>
    </source>
</evidence>
<gene>
    <name evidence="1" type="ORF">SCLCIDRAFT_124736</name>
</gene>
<dbReference type="Proteomes" id="UP000053989">
    <property type="component" value="Unassembled WGS sequence"/>
</dbReference>
<dbReference type="AlphaFoldDB" id="A0A0C3DHR6"/>
<dbReference type="HOGENOM" id="CLU_103878_0_0_1"/>
<dbReference type="EMBL" id="KN822064">
    <property type="protein sequence ID" value="KIM60240.1"/>
    <property type="molecule type" value="Genomic_DNA"/>
</dbReference>
<name>A0A0C3DHR6_9AGAM</name>
<dbReference type="InParanoid" id="A0A0C3DHR6"/>
<feature type="non-terminal residue" evidence="1">
    <location>
        <position position="1"/>
    </location>
</feature>
<protein>
    <submittedName>
        <fullName evidence="1">Uncharacterized protein</fullName>
    </submittedName>
</protein>
<reference evidence="1 2" key="1">
    <citation type="submission" date="2014-04" db="EMBL/GenBank/DDBJ databases">
        <authorList>
            <consortium name="DOE Joint Genome Institute"/>
            <person name="Kuo A."/>
            <person name="Kohler A."/>
            <person name="Nagy L.G."/>
            <person name="Floudas D."/>
            <person name="Copeland A."/>
            <person name="Barry K.W."/>
            <person name="Cichocki N."/>
            <person name="Veneault-Fourrey C."/>
            <person name="LaButti K."/>
            <person name="Lindquist E.A."/>
            <person name="Lipzen A."/>
            <person name="Lundell T."/>
            <person name="Morin E."/>
            <person name="Murat C."/>
            <person name="Sun H."/>
            <person name="Tunlid A."/>
            <person name="Henrissat B."/>
            <person name="Grigoriev I.V."/>
            <person name="Hibbett D.S."/>
            <person name="Martin F."/>
            <person name="Nordberg H.P."/>
            <person name="Cantor M.N."/>
            <person name="Hua S.X."/>
        </authorList>
    </citation>
    <scope>NUCLEOTIDE SEQUENCE [LARGE SCALE GENOMIC DNA]</scope>
    <source>
        <strain evidence="1 2">Foug A</strain>
    </source>
</reference>
<reference evidence="2" key="2">
    <citation type="submission" date="2015-01" db="EMBL/GenBank/DDBJ databases">
        <title>Evolutionary Origins and Diversification of the Mycorrhizal Mutualists.</title>
        <authorList>
            <consortium name="DOE Joint Genome Institute"/>
            <consortium name="Mycorrhizal Genomics Consortium"/>
            <person name="Kohler A."/>
            <person name="Kuo A."/>
            <person name="Nagy L.G."/>
            <person name="Floudas D."/>
            <person name="Copeland A."/>
            <person name="Barry K.W."/>
            <person name="Cichocki N."/>
            <person name="Veneault-Fourrey C."/>
            <person name="LaButti K."/>
            <person name="Lindquist E.A."/>
            <person name="Lipzen A."/>
            <person name="Lundell T."/>
            <person name="Morin E."/>
            <person name="Murat C."/>
            <person name="Riley R."/>
            <person name="Ohm R."/>
            <person name="Sun H."/>
            <person name="Tunlid A."/>
            <person name="Henrissat B."/>
            <person name="Grigoriev I.V."/>
            <person name="Hibbett D.S."/>
            <person name="Martin F."/>
        </authorList>
    </citation>
    <scope>NUCLEOTIDE SEQUENCE [LARGE SCALE GENOMIC DNA]</scope>
    <source>
        <strain evidence="2">Foug A</strain>
    </source>
</reference>
<keyword evidence="2" id="KW-1185">Reference proteome</keyword>
<organism evidence="1 2">
    <name type="scientific">Scleroderma citrinum Foug A</name>
    <dbReference type="NCBI Taxonomy" id="1036808"/>
    <lineage>
        <taxon>Eukaryota</taxon>
        <taxon>Fungi</taxon>
        <taxon>Dikarya</taxon>
        <taxon>Basidiomycota</taxon>
        <taxon>Agaricomycotina</taxon>
        <taxon>Agaricomycetes</taxon>
        <taxon>Agaricomycetidae</taxon>
        <taxon>Boletales</taxon>
        <taxon>Sclerodermatineae</taxon>
        <taxon>Sclerodermataceae</taxon>
        <taxon>Scleroderma</taxon>
    </lineage>
</organism>
<proteinExistence type="predicted"/>